<dbReference type="EMBL" id="GEDV01011881">
    <property type="protein sequence ID" value="JAP76676.1"/>
    <property type="molecule type" value="Transcribed_RNA"/>
</dbReference>
<dbReference type="InterPro" id="IPR036116">
    <property type="entry name" value="FN3_sf"/>
</dbReference>
<feature type="domain" description="Fibronectin type-III" evidence="3">
    <location>
        <begin position="145"/>
        <end position="242"/>
    </location>
</feature>
<feature type="signal peptide" evidence="2">
    <location>
        <begin position="1"/>
        <end position="22"/>
    </location>
</feature>
<dbReference type="Gene3D" id="2.60.40.10">
    <property type="entry name" value="Immunoglobulins"/>
    <property type="match status" value="3"/>
</dbReference>
<feature type="chain" id="PRO_5007284972" evidence="2">
    <location>
        <begin position="23"/>
        <end position="477"/>
    </location>
</feature>
<organism evidence="4">
    <name type="scientific">Rhipicephalus appendiculatus</name>
    <name type="common">Brown ear tick</name>
    <dbReference type="NCBI Taxonomy" id="34631"/>
    <lineage>
        <taxon>Eukaryota</taxon>
        <taxon>Metazoa</taxon>
        <taxon>Ecdysozoa</taxon>
        <taxon>Arthropoda</taxon>
        <taxon>Chelicerata</taxon>
        <taxon>Arachnida</taxon>
        <taxon>Acari</taxon>
        <taxon>Parasitiformes</taxon>
        <taxon>Ixodida</taxon>
        <taxon>Ixodoidea</taxon>
        <taxon>Ixodidae</taxon>
        <taxon>Rhipicephalinae</taxon>
        <taxon>Rhipicephalus</taxon>
        <taxon>Rhipicephalus</taxon>
    </lineage>
</organism>
<dbReference type="InterPro" id="IPR050713">
    <property type="entry name" value="RTP_Phos/Ushers"/>
</dbReference>
<dbReference type="InterPro" id="IPR003961">
    <property type="entry name" value="FN3_dom"/>
</dbReference>
<dbReference type="PROSITE" id="PS50853">
    <property type="entry name" value="FN3"/>
    <property type="match status" value="3"/>
</dbReference>
<keyword evidence="2" id="KW-0732">Signal</keyword>
<dbReference type="CDD" id="cd00063">
    <property type="entry name" value="FN3"/>
    <property type="match status" value="3"/>
</dbReference>
<dbReference type="AlphaFoldDB" id="A0A131YF06"/>
<dbReference type="SUPFAM" id="SSF49265">
    <property type="entry name" value="Fibronectin type III"/>
    <property type="match status" value="2"/>
</dbReference>
<evidence type="ECO:0000313" key="4">
    <source>
        <dbReference type="EMBL" id="JAP76676.1"/>
    </source>
</evidence>
<dbReference type="Pfam" id="PF00041">
    <property type="entry name" value="fn3"/>
    <property type="match status" value="2"/>
</dbReference>
<dbReference type="PANTHER" id="PTHR46957:SF3">
    <property type="entry name" value="CYTOKINE RECEPTOR"/>
    <property type="match status" value="1"/>
</dbReference>
<evidence type="ECO:0000259" key="3">
    <source>
        <dbReference type="PROSITE" id="PS50853"/>
    </source>
</evidence>
<keyword evidence="1" id="KW-1133">Transmembrane helix</keyword>
<sequence length="477" mass="51793">MDGRRMIVTALVLLVLPADISSLEEDHGTSIPRDQAAYGLSGIASGNSVTFSSGEQYEPSVQLPFKDDSSVSNYGDGVGHLAIDSSPIQSTEQADRGVGDEAPIAVNILGVNNAPQYEETAKNCSGRCDAGAEVRADTKVGSPSAVRNLTVNQTVPGEVVYSWQRPDIPNGPLDGYIVTTGNLETKKVLITEVPGNATELVQKTIEQYTQYKVDVQAYNIMNPYGLKQAGPAASVEFQSLGKGPIPPIPELGDTFEHEVLVNWTKPTDLQHYVTHYVLRLEKTAVNITVKKTSVWLECLETWHSYTASVSSCTESNTCGPPKKLYFQTDVGAPDIPRNLTITGVTRYSMKLSWNSPEQVRGPLDGYKVTFVNESKAFDIVTKDTKIAVGNLSANCIYNVLVSAFNHGAHQTKEGPAAVIQVKTLYGPKPASPWFSVTTITLMVVVPVVCFVLLSVYVVYKQLLKKREDEELLASSQS</sequence>
<evidence type="ECO:0000256" key="2">
    <source>
        <dbReference type="SAM" id="SignalP"/>
    </source>
</evidence>
<feature type="transmembrane region" description="Helical" evidence="1">
    <location>
        <begin position="433"/>
        <end position="459"/>
    </location>
</feature>
<keyword evidence="1" id="KW-0472">Membrane</keyword>
<name>A0A131YF06_RHIAP</name>
<evidence type="ECO:0000256" key="1">
    <source>
        <dbReference type="SAM" id="Phobius"/>
    </source>
</evidence>
<protein>
    <submittedName>
        <fullName evidence="4">Cell adhesion molecule</fullName>
    </submittedName>
</protein>
<reference evidence="4" key="1">
    <citation type="journal article" date="2016" name="Ticks Tick Borne Dis.">
        <title>De novo assembly and annotation of the salivary gland transcriptome of Rhipicephalus appendiculatus male and female ticks during blood feeding.</title>
        <authorList>
            <person name="de Castro M.H."/>
            <person name="de Klerk D."/>
            <person name="Pienaar R."/>
            <person name="Latif A.A."/>
            <person name="Rees D.J."/>
            <person name="Mans B.J."/>
        </authorList>
    </citation>
    <scope>NUCLEOTIDE SEQUENCE</scope>
    <source>
        <tissue evidence="4">Salivary glands</tissue>
    </source>
</reference>
<dbReference type="InterPro" id="IPR013783">
    <property type="entry name" value="Ig-like_fold"/>
</dbReference>
<dbReference type="GO" id="GO:0016020">
    <property type="term" value="C:membrane"/>
    <property type="evidence" value="ECO:0007669"/>
    <property type="project" value="UniProtKB-SubCell"/>
</dbReference>
<feature type="domain" description="Fibronectin type-III" evidence="3">
    <location>
        <begin position="335"/>
        <end position="426"/>
    </location>
</feature>
<accession>A0A131YF06</accession>
<proteinExistence type="predicted"/>
<dbReference type="SMART" id="SM00060">
    <property type="entry name" value="FN3"/>
    <property type="match status" value="3"/>
</dbReference>
<feature type="domain" description="Fibronectin type-III" evidence="3">
    <location>
        <begin position="245"/>
        <end position="333"/>
    </location>
</feature>
<keyword evidence="1" id="KW-0812">Transmembrane</keyword>
<dbReference type="PANTHER" id="PTHR46957">
    <property type="entry name" value="CYTOKINE RECEPTOR"/>
    <property type="match status" value="1"/>
</dbReference>